<dbReference type="EMBL" id="JACHYB010000001">
    <property type="protein sequence ID" value="MBB3187637.1"/>
    <property type="molecule type" value="Genomic_DNA"/>
</dbReference>
<organism evidence="1 2">
    <name type="scientific">Microbacter margulisiae</name>
    <dbReference type="NCBI Taxonomy" id="1350067"/>
    <lineage>
        <taxon>Bacteria</taxon>
        <taxon>Pseudomonadati</taxon>
        <taxon>Bacteroidota</taxon>
        <taxon>Bacteroidia</taxon>
        <taxon>Bacteroidales</taxon>
        <taxon>Porphyromonadaceae</taxon>
        <taxon>Microbacter</taxon>
    </lineage>
</organism>
<dbReference type="RefSeq" id="WP_183413382.1">
    <property type="nucleotide sequence ID" value="NZ_JACHYB010000001.1"/>
</dbReference>
<comment type="caution">
    <text evidence="1">The sequence shown here is derived from an EMBL/GenBank/DDBJ whole genome shotgun (WGS) entry which is preliminary data.</text>
</comment>
<dbReference type="Proteomes" id="UP000544222">
    <property type="component" value="Unassembled WGS sequence"/>
</dbReference>
<evidence type="ECO:0000313" key="2">
    <source>
        <dbReference type="Proteomes" id="UP000544222"/>
    </source>
</evidence>
<protein>
    <submittedName>
        <fullName evidence="1">Putative transcriptional regulator</fullName>
    </submittedName>
</protein>
<keyword evidence="2" id="KW-1185">Reference proteome</keyword>
<gene>
    <name evidence="1" type="ORF">FHX64_001800</name>
</gene>
<proteinExistence type="predicted"/>
<reference evidence="1 2" key="1">
    <citation type="submission" date="2020-08" db="EMBL/GenBank/DDBJ databases">
        <title>Genomic Encyclopedia of Type Strains, Phase IV (KMG-IV): sequencing the most valuable type-strain genomes for metagenomic binning, comparative biology and taxonomic classification.</title>
        <authorList>
            <person name="Goeker M."/>
        </authorList>
    </citation>
    <scope>NUCLEOTIDE SEQUENCE [LARGE SCALE GENOMIC DNA]</scope>
    <source>
        <strain evidence="1 2">DSM 27471</strain>
    </source>
</reference>
<evidence type="ECO:0000313" key="1">
    <source>
        <dbReference type="EMBL" id="MBB3187637.1"/>
    </source>
</evidence>
<dbReference type="AlphaFoldDB" id="A0A7W5H2R0"/>
<accession>A0A7W5H2R0</accession>
<name>A0A7W5H2R0_9PORP</name>
<sequence length="92" mass="10958">MEKKERTIDIIKQERKVSAEVLEERKIYSRNRKAIMEVLKEGPKTIPQVAAETKLSLPDTTYFMMVLFKFGDIVVESLDDMDEYYFYELKKK</sequence>